<evidence type="ECO:0000313" key="11">
    <source>
        <dbReference type="Proteomes" id="UP000060390"/>
    </source>
</evidence>
<dbReference type="NCBIfam" id="TIGR00112">
    <property type="entry name" value="proC"/>
    <property type="match status" value="1"/>
</dbReference>
<accession>A0A0F7PAX2</accession>
<dbReference type="Gene3D" id="3.40.50.720">
    <property type="entry name" value="NAD(P)-binding Rossmann-like Domain"/>
    <property type="match status" value="1"/>
</dbReference>
<dbReference type="AlphaFoldDB" id="A0A0F7PAX2"/>
<evidence type="ECO:0000259" key="8">
    <source>
        <dbReference type="Pfam" id="PF14748"/>
    </source>
</evidence>
<comment type="subcellular location">
    <subcellularLocation>
        <location evidence="4">Cytoplasm</location>
    </subcellularLocation>
</comment>
<dbReference type="SUPFAM" id="SSF48179">
    <property type="entry name" value="6-phosphogluconate dehydrogenase C-terminal domain-like"/>
    <property type="match status" value="1"/>
</dbReference>
<keyword evidence="2 4" id="KW-0521">NADP</keyword>
<dbReference type="OrthoDB" id="25257at2157"/>
<gene>
    <name evidence="4 9" type="primary">proC</name>
    <name evidence="10" type="ORF">HLASA_1370</name>
    <name evidence="9" type="ORF">HLASF_1383</name>
</gene>
<keyword evidence="3 4" id="KW-0560">Oxidoreductase</keyword>
<dbReference type="PIRSF" id="PIRSF000193">
    <property type="entry name" value="Pyrrol-5-carb_rd"/>
    <property type="match status" value="1"/>
</dbReference>
<dbReference type="InterPro" id="IPR000304">
    <property type="entry name" value="Pyrroline-COOH_reductase"/>
</dbReference>
<evidence type="ECO:0000313" key="9">
    <source>
        <dbReference type="EMBL" id="AKH97867.1"/>
    </source>
</evidence>
<dbReference type="GeneID" id="26010714"/>
<dbReference type="UniPathway" id="UPA00098">
    <property type="reaction ID" value="UER00361"/>
</dbReference>
<dbReference type="InterPro" id="IPR029036">
    <property type="entry name" value="P5CR_dimer"/>
</dbReference>
<feature type="binding site" evidence="6">
    <location>
        <begin position="7"/>
        <end position="12"/>
    </location>
    <ligand>
        <name>NADP(+)</name>
        <dbReference type="ChEBI" id="CHEBI:58349"/>
    </ligand>
</feature>
<dbReference type="GO" id="GO:0055129">
    <property type="term" value="P:L-proline biosynthetic process"/>
    <property type="evidence" value="ECO:0007669"/>
    <property type="project" value="UniProtKB-UniRule"/>
</dbReference>
<evidence type="ECO:0000256" key="4">
    <source>
        <dbReference type="HAMAP-Rule" id="MF_01925"/>
    </source>
</evidence>
<comment type="function">
    <text evidence="4">Catalyzes the reduction of 1-pyrroline-5-carboxylate (PCA) to L-proline.</text>
</comment>
<proteinExistence type="inferred from homology"/>
<reference evidence="9 12" key="1">
    <citation type="journal article" date="2015" name="ISME J.">
        <title>Elemental sulfur and acetate can support life of a novel strictly anaerobic haloarchaeon.</title>
        <authorList>
            <person name="Sorokin D.Y."/>
            <person name="Kublanov I.V."/>
            <person name="Gavrilov S.N."/>
            <person name="Rojo D."/>
            <person name="Roman P."/>
            <person name="Golyshin P.N."/>
            <person name="Slepak V.Z."/>
            <person name="Smedile F."/>
            <person name="Ferrer M."/>
            <person name="Messina E."/>
            <person name="La Cono V."/>
            <person name="Yakimov M.M."/>
        </authorList>
    </citation>
    <scope>NUCLEOTIDE SEQUENCE [LARGE SCALE GENOMIC DNA]</scope>
    <source>
        <strain evidence="9 12">HSR2</strain>
    </source>
</reference>
<dbReference type="InterPro" id="IPR036291">
    <property type="entry name" value="NAD(P)-bd_dom_sf"/>
</dbReference>
<dbReference type="PATRIC" id="fig|1604004.4.peg.1449"/>
<organism evidence="9 12">
    <name type="scientific">Halanaeroarchaeum sulfurireducens</name>
    <dbReference type="NCBI Taxonomy" id="1604004"/>
    <lineage>
        <taxon>Archaea</taxon>
        <taxon>Methanobacteriati</taxon>
        <taxon>Methanobacteriota</taxon>
        <taxon>Stenosarchaea group</taxon>
        <taxon>Halobacteria</taxon>
        <taxon>Halobacteriales</taxon>
        <taxon>Halobacteriaceae</taxon>
        <taxon>Halanaeroarchaeum</taxon>
    </lineage>
</organism>
<keyword evidence="4" id="KW-0028">Amino-acid biosynthesis</keyword>
<feature type="domain" description="Pyrroline-5-carboxylate reductase dimerisation" evidence="8">
    <location>
        <begin position="146"/>
        <end position="249"/>
    </location>
</feature>
<dbReference type="HOGENOM" id="CLU_042344_0_2_2"/>
<comment type="pathway">
    <text evidence="4">Amino-acid biosynthesis; L-proline biosynthesis; L-proline from L-glutamate 5-semialdehyde: step 1/1.</text>
</comment>
<evidence type="ECO:0000313" key="12">
    <source>
        <dbReference type="Proteomes" id="UP000069906"/>
    </source>
</evidence>
<dbReference type="PANTHER" id="PTHR11645:SF0">
    <property type="entry name" value="PYRROLINE-5-CARBOXYLATE REDUCTASE 3"/>
    <property type="match status" value="1"/>
</dbReference>
<reference evidence="10 11" key="3">
    <citation type="journal article" date="2016" name="Stand. Genomic Sci.">
        <title>Complete genome sequence of 'Halanaeroarchaeum sulfurireducens' M27-SA2, a sulfur-reducing and acetate-oxidizing haloarchaeon from the deep-sea hypersaline anoxic lake Medee.</title>
        <authorList>
            <person name="Messina E."/>
            <person name="Sorokin D.Y."/>
            <person name="Kublanov I.V."/>
            <person name="Toshchakov S."/>
            <person name="Lopatina A."/>
            <person name="Arcadi E."/>
            <person name="Smedile F."/>
            <person name="La Spada G."/>
            <person name="La Cono V."/>
            <person name="Yakimov M.M."/>
        </authorList>
    </citation>
    <scope>NUCLEOTIDE SEQUENCE [LARGE SCALE GENOMIC DNA]</scope>
    <source>
        <strain evidence="10 11">M27-SA2</strain>
    </source>
</reference>
<feature type="binding site" evidence="6">
    <location>
        <begin position="64"/>
        <end position="67"/>
    </location>
    <ligand>
        <name>NADP(+)</name>
        <dbReference type="ChEBI" id="CHEBI:58349"/>
    </ligand>
</feature>
<dbReference type="Proteomes" id="UP000060390">
    <property type="component" value="Chromosome"/>
</dbReference>
<dbReference type="KEGG" id="hsu:HLASF_1383"/>
<evidence type="ECO:0000256" key="6">
    <source>
        <dbReference type="PIRSR" id="PIRSR000193-1"/>
    </source>
</evidence>
<keyword evidence="4" id="KW-0963">Cytoplasm</keyword>
<dbReference type="EMBL" id="CP011564">
    <property type="protein sequence ID" value="ALG82261.1"/>
    <property type="molecule type" value="Genomic_DNA"/>
</dbReference>
<keyword evidence="12" id="KW-1185">Reference proteome</keyword>
<reference evidence="11" key="2">
    <citation type="submission" date="2015-05" db="EMBL/GenBank/DDBJ databases">
        <title>Complete genome sequence of Halanaeroarchaeum sulfurireducens type strain M27-SA2, a sulfate-reducer haloarchaeon from marine anoxic lake Medee.</title>
        <authorList>
            <person name="Messina E."/>
            <person name="Kublanov I.V."/>
            <person name="Toshchakov S."/>
            <person name="Arcadi E."/>
            <person name="La Spada G."/>
            <person name="La Cono V."/>
            <person name="Yakimov M.M."/>
        </authorList>
    </citation>
    <scope>NUCLEOTIDE SEQUENCE [LARGE SCALE GENOMIC DNA]</scope>
    <source>
        <strain evidence="11">M27-SA2</strain>
    </source>
</reference>
<dbReference type="SUPFAM" id="SSF51735">
    <property type="entry name" value="NAD(P)-binding Rossmann-fold domains"/>
    <property type="match status" value="1"/>
</dbReference>
<dbReference type="GO" id="GO:0004735">
    <property type="term" value="F:pyrroline-5-carboxylate reductase activity"/>
    <property type="evidence" value="ECO:0007669"/>
    <property type="project" value="UniProtKB-UniRule"/>
</dbReference>
<evidence type="ECO:0000256" key="5">
    <source>
        <dbReference type="NCBIfam" id="TIGR00112"/>
    </source>
</evidence>
<comment type="catalytic activity">
    <reaction evidence="4">
        <text>L-proline + NADP(+) = (S)-1-pyrroline-5-carboxylate + NADPH + 2 H(+)</text>
        <dbReference type="Rhea" id="RHEA:14109"/>
        <dbReference type="ChEBI" id="CHEBI:15378"/>
        <dbReference type="ChEBI" id="CHEBI:17388"/>
        <dbReference type="ChEBI" id="CHEBI:57783"/>
        <dbReference type="ChEBI" id="CHEBI:58349"/>
        <dbReference type="ChEBI" id="CHEBI:60039"/>
        <dbReference type="EC" id="1.5.1.2"/>
    </reaction>
</comment>
<keyword evidence="4" id="KW-0641">Proline biosynthesis</keyword>
<comment type="similarity">
    <text evidence="1 4">Belongs to the pyrroline-5-carboxylate reductase family.</text>
</comment>
<dbReference type="RefSeq" id="WP_050048579.1">
    <property type="nucleotide sequence ID" value="NZ_CP008874.1"/>
</dbReference>
<dbReference type="KEGG" id="hsf:HLASA_1370"/>
<dbReference type="EC" id="1.5.1.2" evidence="4 5"/>
<evidence type="ECO:0000313" key="10">
    <source>
        <dbReference type="EMBL" id="ALG82261.1"/>
    </source>
</evidence>
<comment type="catalytic activity">
    <reaction evidence="4">
        <text>L-proline + NAD(+) = (S)-1-pyrroline-5-carboxylate + NADH + 2 H(+)</text>
        <dbReference type="Rhea" id="RHEA:14105"/>
        <dbReference type="ChEBI" id="CHEBI:15378"/>
        <dbReference type="ChEBI" id="CHEBI:17388"/>
        <dbReference type="ChEBI" id="CHEBI:57540"/>
        <dbReference type="ChEBI" id="CHEBI:57945"/>
        <dbReference type="ChEBI" id="CHEBI:60039"/>
        <dbReference type="EC" id="1.5.1.2"/>
    </reaction>
</comment>
<dbReference type="EMBL" id="CP008874">
    <property type="protein sequence ID" value="AKH97867.1"/>
    <property type="molecule type" value="Genomic_DNA"/>
</dbReference>
<evidence type="ECO:0000256" key="3">
    <source>
        <dbReference type="ARBA" id="ARBA00023002"/>
    </source>
</evidence>
<sequence length="257" mass="27241">MVEVSVIGCGHLGSAVIRGLAKSDNHTITACDLDEDALDAVEPHVDRTTKEVREAASAPVVILAVRPQTVSPVLNQLQMSPEQTLLSFAAAVPTDFIEERTGGTVVRGMPNLAVETGSTAAAVTAEGDEDVRNILDDLGKYVVVDESLMDIATALNGSGPAFVFYLIKIMAAAGVESGLAEDDAARLAAQTFKGAAEIVLQSEESLDHLIDAVTSEGGTTIEGMEVLRESEVDDVMERTIRAAEERSIEITNDFERD</sequence>
<dbReference type="PANTHER" id="PTHR11645">
    <property type="entry name" value="PYRROLINE-5-CARBOXYLATE REDUCTASE"/>
    <property type="match status" value="1"/>
</dbReference>
<dbReference type="InterPro" id="IPR028939">
    <property type="entry name" value="P5C_Rdtase_cat_N"/>
</dbReference>
<dbReference type="Pfam" id="PF03807">
    <property type="entry name" value="F420_oxidored"/>
    <property type="match status" value="1"/>
</dbReference>
<dbReference type="Pfam" id="PF14748">
    <property type="entry name" value="P5CR_dimer"/>
    <property type="match status" value="1"/>
</dbReference>
<protein>
    <recommendedName>
        <fullName evidence="4 5">Pyrroline-5-carboxylate reductase</fullName>
        <shortName evidence="4">P5C reductase</shortName>
        <shortName evidence="4">P5CR</shortName>
        <ecNumber evidence="4 5">1.5.1.2</ecNumber>
    </recommendedName>
    <alternativeName>
        <fullName evidence="4">PCA reductase</fullName>
    </alternativeName>
</protein>
<dbReference type="STRING" id="1604004.HLASA_1370"/>
<evidence type="ECO:0000256" key="2">
    <source>
        <dbReference type="ARBA" id="ARBA00022857"/>
    </source>
</evidence>
<feature type="domain" description="Pyrroline-5-carboxylate reductase catalytic N-terminal" evidence="7">
    <location>
        <begin position="4"/>
        <end position="90"/>
    </location>
</feature>
<name>A0A0F7PAX2_9EURY</name>
<dbReference type="FunFam" id="1.10.3730.10:FF:000001">
    <property type="entry name" value="Pyrroline-5-carboxylate reductase"/>
    <property type="match status" value="1"/>
</dbReference>
<evidence type="ECO:0000259" key="7">
    <source>
        <dbReference type="Pfam" id="PF03807"/>
    </source>
</evidence>
<evidence type="ECO:0000256" key="1">
    <source>
        <dbReference type="ARBA" id="ARBA00005525"/>
    </source>
</evidence>
<dbReference type="Gene3D" id="1.10.3730.10">
    <property type="entry name" value="ProC C-terminal domain-like"/>
    <property type="match status" value="1"/>
</dbReference>
<dbReference type="GO" id="GO:0005737">
    <property type="term" value="C:cytoplasm"/>
    <property type="evidence" value="ECO:0007669"/>
    <property type="project" value="UniProtKB-SubCell"/>
</dbReference>
<dbReference type="HAMAP" id="MF_01925">
    <property type="entry name" value="P5C_reductase"/>
    <property type="match status" value="1"/>
</dbReference>
<dbReference type="InterPro" id="IPR008927">
    <property type="entry name" value="6-PGluconate_DH-like_C_sf"/>
</dbReference>
<dbReference type="Proteomes" id="UP000069906">
    <property type="component" value="Chromosome"/>
</dbReference>